<organism evidence="3 4">
    <name type="scientific">Pelomonas aquatica</name>
    <dbReference type="NCBI Taxonomy" id="431058"/>
    <lineage>
        <taxon>Bacteria</taxon>
        <taxon>Pseudomonadati</taxon>
        <taxon>Pseudomonadota</taxon>
        <taxon>Betaproteobacteria</taxon>
        <taxon>Burkholderiales</taxon>
        <taxon>Sphaerotilaceae</taxon>
        <taxon>Roseateles</taxon>
    </lineage>
</organism>
<evidence type="ECO:0000313" key="4">
    <source>
        <dbReference type="Proteomes" id="UP001152766"/>
    </source>
</evidence>
<dbReference type="PANTHER" id="PTHR43236">
    <property type="entry name" value="ANTITOXIN HIGA1"/>
    <property type="match status" value="1"/>
</dbReference>
<dbReference type="Pfam" id="PF01381">
    <property type="entry name" value="HTH_3"/>
    <property type="match status" value="1"/>
</dbReference>
<evidence type="ECO:0000259" key="2">
    <source>
        <dbReference type="PROSITE" id="PS50943"/>
    </source>
</evidence>
<dbReference type="Pfam" id="PF06114">
    <property type="entry name" value="Peptidase_M78"/>
    <property type="match status" value="1"/>
</dbReference>
<dbReference type="CDD" id="cd00093">
    <property type="entry name" value="HTH_XRE"/>
    <property type="match status" value="1"/>
</dbReference>
<dbReference type="PROSITE" id="PS50943">
    <property type="entry name" value="HTH_CROC1"/>
    <property type="match status" value="1"/>
</dbReference>
<dbReference type="InterPro" id="IPR010982">
    <property type="entry name" value="Lambda_DNA-bd_dom_sf"/>
</dbReference>
<evidence type="ECO:0000313" key="3">
    <source>
        <dbReference type="EMBL" id="MDG0863735.1"/>
    </source>
</evidence>
<sequence>MSTGFIGSNLRLARLFHDLSLTDLGEKVGVSKQFLSRIETGAEAASAQLQASLAQELQVLPDFFHCVDTNPIADEQCHFRRQLTTKVALRQVARARGEMLKRLIGVLDEHVELPSYQVKEADAETSEAIERAAEIFRSLFGLGMGPLSSVTRIAENAGAVVMRVRGLAPEIDAISFATKRPLIALNGDGRSACRERFGIAHELGHFSLHIGVLTGDRLTETQANRFASALLLPRSTFATECRLALRSSRLNWAGLSELKLRWGASKAAIIFRARQLGLFTEDQARAGYVGLNRHGEALRESEDHLVPNEEPEVVVESLKVMREHFGVPEAAVAREMRVQPHLLQTLLNNSCAESSANVVRLAPSGAGSQ</sequence>
<dbReference type="InterPro" id="IPR010359">
    <property type="entry name" value="IrrE_HExxH"/>
</dbReference>
<dbReference type="Gene3D" id="1.10.260.40">
    <property type="entry name" value="lambda repressor-like DNA-binding domains"/>
    <property type="match status" value="1"/>
</dbReference>
<dbReference type="EMBL" id="SGUG01000021">
    <property type="protein sequence ID" value="MDG0863735.1"/>
    <property type="molecule type" value="Genomic_DNA"/>
</dbReference>
<accession>A0A9X4LHP9</accession>
<dbReference type="AlphaFoldDB" id="A0A9X4LHP9"/>
<dbReference type="Gene3D" id="1.10.10.2910">
    <property type="match status" value="1"/>
</dbReference>
<dbReference type="InterPro" id="IPR052345">
    <property type="entry name" value="Rad_response_metalloprotease"/>
</dbReference>
<comment type="caution">
    <text evidence="3">The sequence shown here is derived from an EMBL/GenBank/DDBJ whole genome shotgun (WGS) entry which is preliminary data.</text>
</comment>
<protein>
    <submittedName>
        <fullName evidence="3">ImmA/IrrE family metallo-endopeptidase</fullName>
    </submittedName>
</protein>
<comment type="similarity">
    <text evidence="1">Belongs to the short-chain fatty acyl-CoA assimilation regulator (ScfR) family.</text>
</comment>
<proteinExistence type="inferred from homology"/>
<reference evidence="3" key="1">
    <citation type="submission" date="2019-02" db="EMBL/GenBank/DDBJ databases">
        <title>Draft genome of the type strain Pelomonas aquatica CCUG 52575T.</title>
        <authorList>
            <person name="Gomila M."/>
            <person name="Lalucat J."/>
        </authorList>
    </citation>
    <scope>NUCLEOTIDE SEQUENCE</scope>
    <source>
        <strain evidence="3">CCUG 52575</strain>
    </source>
</reference>
<gene>
    <name evidence="3" type="ORF">EXJ73_14825</name>
</gene>
<evidence type="ECO:0000256" key="1">
    <source>
        <dbReference type="ARBA" id="ARBA00007227"/>
    </source>
</evidence>
<dbReference type="PANTHER" id="PTHR43236:SF1">
    <property type="entry name" value="BLL7220 PROTEIN"/>
    <property type="match status" value="1"/>
</dbReference>
<dbReference type="SUPFAM" id="SSF47413">
    <property type="entry name" value="lambda repressor-like DNA-binding domains"/>
    <property type="match status" value="1"/>
</dbReference>
<keyword evidence="4" id="KW-1185">Reference proteome</keyword>
<name>A0A9X4LHP9_9BURK</name>
<feature type="domain" description="HTH cro/C1-type" evidence="2">
    <location>
        <begin position="10"/>
        <end position="64"/>
    </location>
</feature>
<dbReference type="GO" id="GO:0003677">
    <property type="term" value="F:DNA binding"/>
    <property type="evidence" value="ECO:0007669"/>
    <property type="project" value="InterPro"/>
</dbReference>
<dbReference type="RefSeq" id="WP_268149797.1">
    <property type="nucleotide sequence ID" value="NZ_JAPPUW010000007.1"/>
</dbReference>
<dbReference type="InterPro" id="IPR001387">
    <property type="entry name" value="Cro/C1-type_HTH"/>
</dbReference>
<dbReference type="Proteomes" id="UP001152766">
    <property type="component" value="Unassembled WGS sequence"/>
</dbReference>
<dbReference type="SMART" id="SM00530">
    <property type="entry name" value="HTH_XRE"/>
    <property type="match status" value="1"/>
</dbReference>